<dbReference type="AlphaFoldDB" id="J9EYB0"/>
<gene>
    <name evidence="1" type="ORF">WUBG_08947</name>
</gene>
<reference evidence="2" key="1">
    <citation type="submission" date="2012-08" db="EMBL/GenBank/DDBJ databases">
        <title>The Genome Sequence of Wuchereria bancrofti.</title>
        <authorList>
            <person name="Nutman T.B."/>
            <person name="Fink D.L."/>
            <person name="Russ C."/>
            <person name="Young S."/>
            <person name="Zeng Q."/>
            <person name="Koehrsen M."/>
            <person name="Alvarado L."/>
            <person name="Berlin A."/>
            <person name="Chapman S.B."/>
            <person name="Chen Z."/>
            <person name="Freedman E."/>
            <person name="Gellesch M."/>
            <person name="Goldberg J."/>
            <person name="Griggs A."/>
            <person name="Gujja S."/>
            <person name="Heilman E.R."/>
            <person name="Heiman D."/>
            <person name="Hepburn T."/>
            <person name="Howarth C."/>
            <person name="Jen D."/>
            <person name="Larson L."/>
            <person name="Lewis B."/>
            <person name="Mehta T."/>
            <person name="Park D."/>
            <person name="Pearson M."/>
            <person name="Roberts A."/>
            <person name="Saif S."/>
            <person name="Shea T."/>
            <person name="Shenoy N."/>
            <person name="Sisk P."/>
            <person name="Stolte C."/>
            <person name="Sykes S."/>
            <person name="Walk T."/>
            <person name="White J."/>
            <person name="Yandava C."/>
            <person name="Haas B."/>
            <person name="Henn M.R."/>
            <person name="Nusbaum C."/>
            <person name="Birren B."/>
        </authorList>
    </citation>
    <scope>NUCLEOTIDE SEQUENCE [LARGE SCALE GENOMIC DNA]</scope>
    <source>
        <strain evidence="2">NA</strain>
    </source>
</reference>
<feature type="non-terminal residue" evidence="1">
    <location>
        <position position="1"/>
    </location>
</feature>
<accession>J9EYB0</accession>
<feature type="non-terminal residue" evidence="1">
    <location>
        <position position="51"/>
    </location>
</feature>
<comment type="caution">
    <text evidence="1">The sequence shown here is derived from an EMBL/GenBank/DDBJ whole genome shotgun (WGS) entry which is preliminary data.</text>
</comment>
<sequence length="51" mass="5810">TSKLMEEENSLSLSGRESSVIEVEELQQSSSEWCIDSEIRLFKKLLSHKPA</sequence>
<evidence type="ECO:0000313" key="2">
    <source>
        <dbReference type="Proteomes" id="UP000004810"/>
    </source>
</evidence>
<evidence type="ECO:0000313" key="1">
    <source>
        <dbReference type="EMBL" id="EJW80144.1"/>
    </source>
</evidence>
<dbReference type="EMBL" id="ADBV01004782">
    <property type="protein sequence ID" value="EJW80144.1"/>
    <property type="molecule type" value="Genomic_DNA"/>
</dbReference>
<dbReference type="Proteomes" id="UP000004810">
    <property type="component" value="Unassembled WGS sequence"/>
</dbReference>
<protein>
    <submittedName>
        <fullName evidence="1">Uncharacterized protein</fullName>
    </submittedName>
</protein>
<proteinExistence type="predicted"/>
<organism evidence="1 2">
    <name type="scientific">Wuchereria bancrofti</name>
    <dbReference type="NCBI Taxonomy" id="6293"/>
    <lineage>
        <taxon>Eukaryota</taxon>
        <taxon>Metazoa</taxon>
        <taxon>Ecdysozoa</taxon>
        <taxon>Nematoda</taxon>
        <taxon>Chromadorea</taxon>
        <taxon>Rhabditida</taxon>
        <taxon>Spirurina</taxon>
        <taxon>Spiruromorpha</taxon>
        <taxon>Filarioidea</taxon>
        <taxon>Onchocercidae</taxon>
        <taxon>Wuchereria</taxon>
    </lineage>
</organism>
<name>J9EYB0_WUCBA</name>